<sequence>SILLLSPTNQVLLLHRVQTSTSFASAHVFPGGNLSSFHDGELPSVNSPAMHEDGPAYRLAAVRETFEESGILLATVKESARNRNRDRGGGAGAGLLHVSDEVREAGRREVHSGRVRFTEWLESVGGEPDVDNLIPFTRWITPLGVPKRFTTQMYLYMLPLSAQTTPTPYGLLHHETIIPTPTHDGGLEHTAATFEDAHVWLERARKGEIILFPPQFYLLHLVSEFLRPSPSPPPSSFHHQTASAAEYYQSQRDALMAFLNKTPTTPQQQEMHGMKKRREHDIPWSEKVMSPTLLFVRQSDGRLVLGLDKPGPELKESGRGGDWDRVVLVKFLKEGPRNVEVRWREEVLSEEREAEKKKGQEVKL</sequence>
<dbReference type="AlphaFoldDB" id="A0AAN6QMH2"/>
<feature type="non-terminal residue" evidence="7">
    <location>
        <position position="1"/>
    </location>
</feature>
<dbReference type="Proteomes" id="UP001302812">
    <property type="component" value="Unassembled WGS sequence"/>
</dbReference>
<dbReference type="PANTHER" id="PTHR12318:SF0">
    <property type="entry name" value="ACYL-COENZYME A DIPHOSPHATASE NUDT19"/>
    <property type="match status" value="1"/>
</dbReference>
<keyword evidence="3" id="KW-0479">Metal-binding</keyword>
<reference evidence="7" key="2">
    <citation type="submission" date="2023-05" db="EMBL/GenBank/DDBJ databases">
        <authorList>
            <consortium name="Lawrence Berkeley National Laboratory"/>
            <person name="Steindorff A."/>
            <person name="Hensen N."/>
            <person name="Bonometti L."/>
            <person name="Westerberg I."/>
            <person name="Brannstrom I.O."/>
            <person name="Guillou S."/>
            <person name="Cros-Aarteil S."/>
            <person name="Calhoun S."/>
            <person name="Haridas S."/>
            <person name="Kuo A."/>
            <person name="Mondo S."/>
            <person name="Pangilinan J."/>
            <person name="Riley R."/>
            <person name="Labutti K."/>
            <person name="Andreopoulos B."/>
            <person name="Lipzen A."/>
            <person name="Chen C."/>
            <person name="Yanf M."/>
            <person name="Daum C."/>
            <person name="Ng V."/>
            <person name="Clum A."/>
            <person name="Ohm R."/>
            <person name="Martin F."/>
            <person name="Silar P."/>
            <person name="Natvig D."/>
            <person name="Lalanne C."/>
            <person name="Gautier V."/>
            <person name="Ament-Velasquez S.L."/>
            <person name="Kruys A."/>
            <person name="Hutchinson M.I."/>
            <person name="Powell A.J."/>
            <person name="Barry K."/>
            <person name="Miller A.N."/>
            <person name="Grigoriev I.V."/>
            <person name="Debuchy R."/>
            <person name="Gladieux P."/>
            <person name="Thoren M.H."/>
            <person name="Johannesson H."/>
        </authorList>
    </citation>
    <scope>NUCLEOTIDE SEQUENCE</scope>
    <source>
        <strain evidence="7">CBS 508.74</strain>
    </source>
</reference>
<dbReference type="GO" id="GO:0005739">
    <property type="term" value="C:mitochondrion"/>
    <property type="evidence" value="ECO:0007669"/>
    <property type="project" value="TreeGrafter"/>
</dbReference>
<name>A0AAN6QMH2_9PEZI</name>
<evidence type="ECO:0000313" key="7">
    <source>
        <dbReference type="EMBL" id="KAK4109342.1"/>
    </source>
</evidence>
<evidence type="ECO:0000256" key="6">
    <source>
        <dbReference type="ARBA" id="ARBA00023211"/>
    </source>
</evidence>
<comment type="cofactor">
    <cofactor evidence="1">
        <name>Mn(2+)</name>
        <dbReference type="ChEBI" id="CHEBI:29035"/>
    </cofactor>
</comment>
<evidence type="ECO:0000256" key="3">
    <source>
        <dbReference type="ARBA" id="ARBA00022723"/>
    </source>
</evidence>
<protein>
    <recommendedName>
        <fullName evidence="9">Nudix hydrolase domain-containing protein</fullName>
    </recommendedName>
</protein>
<accession>A0AAN6QMH2</accession>
<comment type="caution">
    <text evidence="7">The sequence shown here is derived from an EMBL/GenBank/DDBJ whole genome shotgun (WGS) entry which is preliminary data.</text>
</comment>
<keyword evidence="5" id="KW-0460">Magnesium</keyword>
<reference evidence="7" key="1">
    <citation type="journal article" date="2023" name="Mol. Phylogenet. Evol.">
        <title>Genome-scale phylogeny and comparative genomics of the fungal order Sordariales.</title>
        <authorList>
            <person name="Hensen N."/>
            <person name="Bonometti L."/>
            <person name="Westerberg I."/>
            <person name="Brannstrom I.O."/>
            <person name="Guillou S."/>
            <person name="Cros-Aarteil S."/>
            <person name="Calhoun S."/>
            <person name="Haridas S."/>
            <person name="Kuo A."/>
            <person name="Mondo S."/>
            <person name="Pangilinan J."/>
            <person name="Riley R."/>
            <person name="LaButti K."/>
            <person name="Andreopoulos B."/>
            <person name="Lipzen A."/>
            <person name="Chen C."/>
            <person name="Yan M."/>
            <person name="Daum C."/>
            <person name="Ng V."/>
            <person name="Clum A."/>
            <person name="Steindorff A."/>
            <person name="Ohm R.A."/>
            <person name="Martin F."/>
            <person name="Silar P."/>
            <person name="Natvig D.O."/>
            <person name="Lalanne C."/>
            <person name="Gautier V."/>
            <person name="Ament-Velasquez S.L."/>
            <person name="Kruys A."/>
            <person name="Hutchinson M.I."/>
            <person name="Powell A.J."/>
            <person name="Barry K."/>
            <person name="Miller A.N."/>
            <person name="Grigoriev I.V."/>
            <person name="Debuchy R."/>
            <person name="Gladieux P."/>
            <person name="Hiltunen Thoren M."/>
            <person name="Johannesson H."/>
        </authorList>
    </citation>
    <scope>NUCLEOTIDE SEQUENCE</scope>
    <source>
        <strain evidence="7">CBS 508.74</strain>
    </source>
</reference>
<gene>
    <name evidence="7" type="ORF">N656DRAFT_716405</name>
</gene>
<dbReference type="GO" id="GO:0046872">
    <property type="term" value="F:metal ion binding"/>
    <property type="evidence" value="ECO:0007669"/>
    <property type="project" value="UniProtKB-KW"/>
</dbReference>
<dbReference type="CDD" id="cd18870">
    <property type="entry name" value="NUDIX_AcylCoAdiphos_Nudt19"/>
    <property type="match status" value="1"/>
</dbReference>
<dbReference type="PANTHER" id="PTHR12318">
    <property type="entry name" value="TESTOSTERONE-REGULATED PROTEIN RP2"/>
    <property type="match status" value="1"/>
</dbReference>
<dbReference type="GeneID" id="89936253"/>
<proteinExistence type="predicted"/>
<organism evidence="7 8">
    <name type="scientific">Canariomyces notabilis</name>
    <dbReference type="NCBI Taxonomy" id="2074819"/>
    <lineage>
        <taxon>Eukaryota</taxon>
        <taxon>Fungi</taxon>
        <taxon>Dikarya</taxon>
        <taxon>Ascomycota</taxon>
        <taxon>Pezizomycotina</taxon>
        <taxon>Sordariomycetes</taxon>
        <taxon>Sordariomycetidae</taxon>
        <taxon>Sordariales</taxon>
        <taxon>Chaetomiaceae</taxon>
        <taxon>Canariomyces</taxon>
    </lineage>
</organism>
<evidence type="ECO:0000256" key="2">
    <source>
        <dbReference type="ARBA" id="ARBA00001946"/>
    </source>
</evidence>
<dbReference type="EMBL" id="MU853357">
    <property type="protein sequence ID" value="KAK4109342.1"/>
    <property type="molecule type" value="Genomic_DNA"/>
</dbReference>
<dbReference type="GO" id="GO:0016818">
    <property type="term" value="F:hydrolase activity, acting on acid anhydrides, in phosphorus-containing anhydrides"/>
    <property type="evidence" value="ECO:0007669"/>
    <property type="project" value="InterPro"/>
</dbReference>
<evidence type="ECO:0000313" key="8">
    <source>
        <dbReference type="Proteomes" id="UP001302812"/>
    </source>
</evidence>
<dbReference type="RefSeq" id="XP_064666912.1">
    <property type="nucleotide sequence ID" value="XM_064812128.1"/>
</dbReference>
<dbReference type="Gene3D" id="3.90.79.10">
    <property type="entry name" value="Nucleoside Triphosphate Pyrophosphohydrolase"/>
    <property type="match status" value="1"/>
</dbReference>
<evidence type="ECO:0000256" key="1">
    <source>
        <dbReference type="ARBA" id="ARBA00001936"/>
    </source>
</evidence>
<evidence type="ECO:0000256" key="5">
    <source>
        <dbReference type="ARBA" id="ARBA00022842"/>
    </source>
</evidence>
<dbReference type="InterPro" id="IPR015797">
    <property type="entry name" value="NUDIX_hydrolase-like_dom_sf"/>
</dbReference>
<keyword evidence="4" id="KW-0378">Hydrolase</keyword>
<keyword evidence="8" id="KW-1185">Reference proteome</keyword>
<comment type="cofactor">
    <cofactor evidence="2">
        <name>Mg(2+)</name>
        <dbReference type="ChEBI" id="CHEBI:18420"/>
    </cofactor>
</comment>
<evidence type="ECO:0008006" key="9">
    <source>
        <dbReference type="Google" id="ProtNLM"/>
    </source>
</evidence>
<keyword evidence="6" id="KW-0464">Manganese</keyword>
<evidence type="ECO:0000256" key="4">
    <source>
        <dbReference type="ARBA" id="ARBA00022801"/>
    </source>
</evidence>
<dbReference type="InterPro" id="IPR039121">
    <property type="entry name" value="NUDT19"/>
</dbReference>
<dbReference type="SUPFAM" id="SSF55811">
    <property type="entry name" value="Nudix"/>
    <property type="match status" value="1"/>
</dbReference>